<dbReference type="AlphaFoldDB" id="A0A6L9EEH2"/>
<feature type="domain" description="Solute-binding protein family 3/N-terminal" evidence="3">
    <location>
        <begin position="25"/>
        <end position="356"/>
    </location>
</feature>
<protein>
    <submittedName>
        <fullName evidence="4">Transporter substrate-binding domain-containing protein</fullName>
    </submittedName>
</protein>
<dbReference type="Gene3D" id="1.10.287.70">
    <property type="match status" value="1"/>
</dbReference>
<dbReference type="InterPro" id="IPR013099">
    <property type="entry name" value="K_chnl_dom"/>
</dbReference>
<dbReference type="GO" id="GO:0016020">
    <property type="term" value="C:membrane"/>
    <property type="evidence" value="ECO:0007669"/>
    <property type="project" value="UniProtKB-SubCell"/>
</dbReference>
<keyword evidence="1" id="KW-0472">Membrane</keyword>
<dbReference type="SUPFAM" id="SSF53850">
    <property type="entry name" value="Periplasmic binding protein-like II"/>
    <property type="match status" value="1"/>
</dbReference>
<keyword evidence="5" id="KW-1185">Reference proteome</keyword>
<feature type="signal peptide" evidence="2">
    <location>
        <begin position="1"/>
        <end position="19"/>
    </location>
</feature>
<organism evidence="4 5">
    <name type="scientific">Poritiphilus flavus</name>
    <dbReference type="NCBI Taxonomy" id="2697053"/>
    <lineage>
        <taxon>Bacteria</taxon>
        <taxon>Pseudomonadati</taxon>
        <taxon>Bacteroidota</taxon>
        <taxon>Flavobacteriia</taxon>
        <taxon>Flavobacteriales</taxon>
        <taxon>Flavobacteriaceae</taxon>
        <taxon>Poritiphilus</taxon>
    </lineage>
</organism>
<dbReference type="Pfam" id="PF00497">
    <property type="entry name" value="SBP_bac_3"/>
    <property type="match status" value="1"/>
</dbReference>
<dbReference type="InterPro" id="IPR001638">
    <property type="entry name" value="Solute-binding_3/MltF_N"/>
</dbReference>
<dbReference type="PRINTS" id="PR00169">
    <property type="entry name" value="KCHANNEL"/>
</dbReference>
<sequence>MKYFLSGLVLLLLFSGVRAQSERDTLIVGYTSAPPFIVQEDELLTGINIWLWEEVASSLGLEYKLVPMDFAGMLNALQTGSIDVSINPLTITSDRSRQIEFTHSFYASNSTIAVAEISSYQKVIQFVKGFFNRNFLRGFLILFCIILVFGFAGWYFEKGKNPEQFRKGYKGIWDGLWWSVVTLTTVGYGDISPKSRSGKITALLLMFTGLLFISGLTASIASSLTVNQLSSNADSFNAFKERSVGTISNSGSADFLKRRFFKDVRLFEGVRPGLLELRDNGIDAFMYDEPILRYRIKQDPVLRDNLSVLPVKFDVQFYAFGLSRQHTDLEARISQQILEIMETEEWQVILHEFGLSEL</sequence>
<reference evidence="4 5" key="1">
    <citation type="submission" date="2020-01" db="EMBL/GenBank/DDBJ databases">
        <title>Bacteria diversity of Porities sp.</title>
        <authorList>
            <person name="Wang G."/>
        </authorList>
    </citation>
    <scope>NUCLEOTIDE SEQUENCE [LARGE SCALE GENOMIC DNA]</scope>
    <source>
        <strain evidence="4 5">R33</strain>
    </source>
</reference>
<comment type="caution">
    <text evidence="4">The sequence shown here is derived from an EMBL/GenBank/DDBJ whole genome shotgun (WGS) entry which is preliminary data.</text>
</comment>
<dbReference type="Proteomes" id="UP000475249">
    <property type="component" value="Unassembled WGS sequence"/>
</dbReference>
<dbReference type="PANTHER" id="PTHR18966">
    <property type="entry name" value="IONOTROPIC GLUTAMATE RECEPTOR"/>
    <property type="match status" value="1"/>
</dbReference>
<dbReference type="SMART" id="SM00062">
    <property type="entry name" value="PBPb"/>
    <property type="match status" value="1"/>
</dbReference>
<evidence type="ECO:0000256" key="2">
    <source>
        <dbReference type="SAM" id="SignalP"/>
    </source>
</evidence>
<feature type="transmembrane region" description="Helical" evidence="1">
    <location>
        <begin position="200"/>
        <end position="221"/>
    </location>
</feature>
<feature type="chain" id="PRO_5026906382" evidence="2">
    <location>
        <begin position="20"/>
        <end position="358"/>
    </location>
</feature>
<keyword evidence="1" id="KW-0812">Transmembrane</keyword>
<dbReference type="Gene3D" id="3.40.190.10">
    <property type="entry name" value="Periplasmic binding protein-like II"/>
    <property type="match status" value="2"/>
</dbReference>
<evidence type="ECO:0000313" key="4">
    <source>
        <dbReference type="EMBL" id="NAS13135.1"/>
    </source>
</evidence>
<feature type="transmembrane region" description="Helical" evidence="1">
    <location>
        <begin position="135"/>
        <end position="156"/>
    </location>
</feature>
<proteinExistence type="predicted"/>
<name>A0A6L9EEH2_9FLAO</name>
<evidence type="ECO:0000259" key="3">
    <source>
        <dbReference type="SMART" id="SM00062"/>
    </source>
</evidence>
<keyword evidence="1" id="KW-1133">Transmembrane helix</keyword>
<dbReference type="InterPro" id="IPR015683">
    <property type="entry name" value="Ionotropic_Glu_rcpt"/>
</dbReference>
<dbReference type="EMBL" id="WXYO01000006">
    <property type="protein sequence ID" value="NAS13135.1"/>
    <property type="molecule type" value="Genomic_DNA"/>
</dbReference>
<dbReference type="SUPFAM" id="SSF81324">
    <property type="entry name" value="Voltage-gated potassium channels"/>
    <property type="match status" value="1"/>
</dbReference>
<keyword evidence="2" id="KW-0732">Signal</keyword>
<accession>A0A6L9EEH2</accession>
<evidence type="ECO:0000313" key="5">
    <source>
        <dbReference type="Proteomes" id="UP000475249"/>
    </source>
</evidence>
<evidence type="ECO:0000256" key="1">
    <source>
        <dbReference type="SAM" id="Phobius"/>
    </source>
</evidence>
<gene>
    <name evidence="4" type="ORF">GTQ38_14055</name>
</gene>
<dbReference type="RefSeq" id="WP_161436176.1">
    <property type="nucleotide sequence ID" value="NZ_WXYO01000006.1"/>
</dbReference>
<dbReference type="GO" id="GO:0015276">
    <property type="term" value="F:ligand-gated monoatomic ion channel activity"/>
    <property type="evidence" value="ECO:0007669"/>
    <property type="project" value="InterPro"/>
</dbReference>
<dbReference type="Pfam" id="PF07885">
    <property type="entry name" value="Ion_trans_2"/>
    <property type="match status" value="1"/>
</dbReference>